<evidence type="ECO:0000256" key="3">
    <source>
        <dbReference type="ARBA" id="ARBA00038412"/>
    </source>
</evidence>
<evidence type="ECO:0000313" key="7">
    <source>
        <dbReference type="Proteomes" id="UP000006633"/>
    </source>
</evidence>
<evidence type="ECO:0000256" key="1">
    <source>
        <dbReference type="ARBA" id="ARBA00022722"/>
    </source>
</evidence>
<comment type="similarity">
    <text evidence="3">Belongs to the HNH nuclease family.</text>
</comment>
<name>D7A0A0_ANCN5</name>
<dbReference type="AlphaFoldDB" id="D7A0A0"/>
<dbReference type="EMBL" id="CP002026">
    <property type="protein sequence ID" value="ADH89361.1"/>
    <property type="molecule type" value="Genomic_DNA"/>
</dbReference>
<feature type="domain" description="HNH nuclease" evidence="5">
    <location>
        <begin position="53"/>
        <end position="104"/>
    </location>
</feature>
<dbReference type="GO" id="GO:0005829">
    <property type="term" value="C:cytosol"/>
    <property type="evidence" value="ECO:0007669"/>
    <property type="project" value="TreeGrafter"/>
</dbReference>
<dbReference type="Proteomes" id="UP000006633">
    <property type="component" value="Chromosome"/>
</dbReference>
<dbReference type="STRING" id="639283.Snov_2063"/>
<gene>
    <name evidence="6" type="ordered locus">Snov_2063</name>
</gene>
<keyword evidence="1" id="KW-0540">Nuclease</keyword>
<dbReference type="GO" id="GO:0004519">
    <property type="term" value="F:endonuclease activity"/>
    <property type="evidence" value="ECO:0007669"/>
    <property type="project" value="UniProtKB-KW"/>
</dbReference>
<dbReference type="GO" id="GO:0008270">
    <property type="term" value="F:zinc ion binding"/>
    <property type="evidence" value="ECO:0007669"/>
    <property type="project" value="InterPro"/>
</dbReference>
<evidence type="ECO:0000256" key="4">
    <source>
        <dbReference type="ARBA" id="ARBA00040194"/>
    </source>
</evidence>
<dbReference type="KEGG" id="sno:Snov_2063"/>
<dbReference type="PANTHER" id="PTHR41286:SF1">
    <property type="entry name" value="HNH NUCLEASE YAJD-RELATED"/>
    <property type="match status" value="1"/>
</dbReference>
<protein>
    <recommendedName>
        <fullName evidence="4">Putative HNH nuclease YajD</fullName>
    </recommendedName>
</protein>
<evidence type="ECO:0000256" key="2">
    <source>
        <dbReference type="ARBA" id="ARBA00022801"/>
    </source>
</evidence>
<dbReference type="HOGENOM" id="CLU_108879_4_0_5"/>
<reference evidence="6 7" key="1">
    <citation type="journal article" date="2012" name="Stand. Genomic Sci.">
        <title>Complete genome sequence of the facultatively chemolithoautotrophic and methylotrophic alpha Proteobacterium Starkeya novella type strain (ATCC 8093(T)).</title>
        <authorList>
            <person name="Kappler U."/>
            <person name="Davenport K."/>
            <person name="Beatson S."/>
            <person name="Lucas S."/>
            <person name="Lapidus A."/>
            <person name="Copeland A."/>
            <person name="Berry K.W."/>
            <person name="Glavina Del Rio T."/>
            <person name="Hammon N."/>
            <person name="Dalin E."/>
            <person name="Tice H."/>
            <person name="Pitluck S."/>
            <person name="Richardson P."/>
            <person name="Bruce D."/>
            <person name="Goodwin L.A."/>
            <person name="Han C."/>
            <person name="Tapia R."/>
            <person name="Detter J.C."/>
            <person name="Chang Y.J."/>
            <person name="Jeffries C.D."/>
            <person name="Land M."/>
            <person name="Hauser L."/>
            <person name="Kyrpides N.C."/>
            <person name="Goker M."/>
            <person name="Ivanova N."/>
            <person name="Klenk H.P."/>
            <person name="Woyke T."/>
        </authorList>
    </citation>
    <scope>NUCLEOTIDE SEQUENCE [LARGE SCALE GENOMIC DNA]</scope>
    <source>
        <strain evidence="7">ATCC 8093 / DSM 506 / JCM 20403 / CCM 1077 / IAM 12100 / NBRC 12443 / NCIMB 10456</strain>
    </source>
</reference>
<dbReference type="SMART" id="SM00507">
    <property type="entry name" value="HNHc"/>
    <property type="match status" value="1"/>
</dbReference>
<sequence length="116" mass="13609">MMPIRAPRICACGHVIGSGQRCPCQIRRDAERNRRADANRPTARERGYDGKWEKERAAFLKTNPTCVRCGAEAKVVDHKIPHKGDMRLFWSRSNWQTLCTTCHVRWKQRLERKPHR</sequence>
<keyword evidence="7" id="KW-1185">Reference proteome</keyword>
<dbReference type="RefSeq" id="WP_013166865.1">
    <property type="nucleotide sequence ID" value="NC_014217.1"/>
</dbReference>
<dbReference type="CDD" id="cd00085">
    <property type="entry name" value="HNHc"/>
    <property type="match status" value="1"/>
</dbReference>
<organism evidence="6 7">
    <name type="scientific">Ancylobacter novellus (strain ATCC 8093 / DSM 506 / JCM 20403 / CCM 1077 / IAM 12100 / NBRC 12443 / NCIMB 10456)</name>
    <name type="common">Starkeya novella</name>
    <dbReference type="NCBI Taxonomy" id="639283"/>
    <lineage>
        <taxon>Bacteria</taxon>
        <taxon>Pseudomonadati</taxon>
        <taxon>Pseudomonadota</taxon>
        <taxon>Alphaproteobacteria</taxon>
        <taxon>Hyphomicrobiales</taxon>
        <taxon>Xanthobacteraceae</taxon>
        <taxon>Ancylobacter</taxon>
    </lineage>
</organism>
<dbReference type="GO" id="GO:0003676">
    <property type="term" value="F:nucleic acid binding"/>
    <property type="evidence" value="ECO:0007669"/>
    <property type="project" value="InterPro"/>
</dbReference>
<keyword evidence="6" id="KW-0255">Endonuclease</keyword>
<dbReference type="eggNOG" id="COG1403">
    <property type="taxonomic scope" value="Bacteria"/>
</dbReference>
<dbReference type="InterPro" id="IPR002711">
    <property type="entry name" value="HNH"/>
</dbReference>
<proteinExistence type="inferred from homology"/>
<keyword evidence="2" id="KW-0378">Hydrolase</keyword>
<evidence type="ECO:0000313" key="6">
    <source>
        <dbReference type="EMBL" id="ADH89361.1"/>
    </source>
</evidence>
<accession>D7A0A0</accession>
<evidence type="ECO:0000259" key="5">
    <source>
        <dbReference type="SMART" id="SM00507"/>
    </source>
</evidence>
<dbReference type="Pfam" id="PF01844">
    <property type="entry name" value="HNH"/>
    <property type="match status" value="1"/>
</dbReference>
<dbReference type="GO" id="GO:0016787">
    <property type="term" value="F:hydrolase activity"/>
    <property type="evidence" value="ECO:0007669"/>
    <property type="project" value="UniProtKB-KW"/>
</dbReference>
<dbReference type="InterPro" id="IPR003615">
    <property type="entry name" value="HNH_nuc"/>
</dbReference>
<dbReference type="PANTHER" id="PTHR41286">
    <property type="entry name" value="HNH NUCLEASE YAJD-RELATED"/>
    <property type="match status" value="1"/>
</dbReference>